<comment type="caution">
    <text evidence="2">The sequence shown here is derived from an EMBL/GenBank/DDBJ whole genome shotgun (WGS) entry which is preliminary data.</text>
</comment>
<reference evidence="2 3" key="1">
    <citation type="submission" date="2024-02" db="EMBL/GenBank/DDBJ databases">
        <title>A draft genome for the cacao thread blight pathogen Marasmius crinis-equi.</title>
        <authorList>
            <person name="Cohen S.P."/>
            <person name="Baruah I.K."/>
            <person name="Amoako-Attah I."/>
            <person name="Bukari Y."/>
            <person name="Meinhardt L.W."/>
            <person name="Bailey B.A."/>
        </authorList>
    </citation>
    <scope>NUCLEOTIDE SEQUENCE [LARGE SCALE GENOMIC DNA]</scope>
    <source>
        <strain evidence="2 3">GH-76</strain>
    </source>
</reference>
<feature type="region of interest" description="Disordered" evidence="1">
    <location>
        <begin position="1"/>
        <end position="38"/>
    </location>
</feature>
<keyword evidence="3" id="KW-1185">Reference proteome</keyword>
<dbReference type="EMBL" id="JBAHYK010002992">
    <property type="protein sequence ID" value="KAL0564091.1"/>
    <property type="molecule type" value="Genomic_DNA"/>
</dbReference>
<accession>A0ABR3EMK0</accession>
<evidence type="ECO:0000313" key="2">
    <source>
        <dbReference type="EMBL" id="KAL0564091.1"/>
    </source>
</evidence>
<gene>
    <name evidence="2" type="ORF">V5O48_017966</name>
</gene>
<evidence type="ECO:0000256" key="1">
    <source>
        <dbReference type="SAM" id="MobiDB-lite"/>
    </source>
</evidence>
<proteinExistence type="predicted"/>
<dbReference type="Proteomes" id="UP001465976">
    <property type="component" value="Unassembled WGS sequence"/>
</dbReference>
<name>A0ABR3EMK0_9AGAR</name>
<feature type="non-terminal residue" evidence="2">
    <location>
        <position position="1"/>
    </location>
</feature>
<feature type="compositionally biased region" description="Polar residues" evidence="1">
    <location>
        <begin position="18"/>
        <end position="36"/>
    </location>
</feature>
<organism evidence="2 3">
    <name type="scientific">Marasmius crinis-equi</name>
    <dbReference type="NCBI Taxonomy" id="585013"/>
    <lineage>
        <taxon>Eukaryota</taxon>
        <taxon>Fungi</taxon>
        <taxon>Dikarya</taxon>
        <taxon>Basidiomycota</taxon>
        <taxon>Agaricomycotina</taxon>
        <taxon>Agaricomycetes</taxon>
        <taxon>Agaricomycetidae</taxon>
        <taxon>Agaricales</taxon>
        <taxon>Marasmiineae</taxon>
        <taxon>Marasmiaceae</taxon>
        <taxon>Marasmius</taxon>
    </lineage>
</organism>
<evidence type="ECO:0000313" key="3">
    <source>
        <dbReference type="Proteomes" id="UP001465976"/>
    </source>
</evidence>
<protein>
    <submittedName>
        <fullName evidence="2">Uncharacterized protein</fullName>
    </submittedName>
</protein>
<sequence>PALKLRKPTFAVPALTTDPASSHPLANQYPTLSQRTPDLEPTLWKREGETIVRMETGPTTHQANENVISIVPRDVITAKF</sequence>